<dbReference type="InterPro" id="IPR015032">
    <property type="entry name" value="ThsB__TIR-like_domain"/>
</dbReference>
<dbReference type="Proteomes" id="UP001179614">
    <property type="component" value="Chromosome"/>
</dbReference>
<evidence type="ECO:0000313" key="3">
    <source>
        <dbReference type="Proteomes" id="UP001179614"/>
    </source>
</evidence>
<reference evidence="2" key="1">
    <citation type="submission" date="2021-12" db="EMBL/GenBank/DDBJ databases">
        <title>Bradyrhizobium xenonodulans sp. nov.</title>
        <authorList>
            <person name="Claassens R."/>
            <person name="Venter S.N."/>
            <person name="Beukes C.W."/>
            <person name="Stepkowski T."/>
            <person name="Steenkamp E.T."/>
        </authorList>
    </citation>
    <scope>NUCLEOTIDE SEQUENCE</scope>
    <source>
        <strain evidence="2">14AB</strain>
    </source>
</reference>
<proteinExistence type="predicted"/>
<sequence length="163" mass="17946">MARRVFFSFHFDNDFWRTQQVRNMGALEGNAPVSANVWEAVKKKGDAAIERWIEENMHGKSCVVVLVGSQTASRPWVIHEIVKGWDDGKGVLAVRIDKLLNKDGKPSTAGTNPLSKIKHGTGTLADVVPIKTPAGFDSKAAYASISSNIETWIEEAIKIRNNS</sequence>
<dbReference type="InterPro" id="IPR036490">
    <property type="entry name" value="ThsB_TIR-like_sf"/>
</dbReference>
<accession>A0ABY7MI90</accession>
<keyword evidence="3" id="KW-1185">Reference proteome</keyword>
<dbReference type="SUPFAM" id="SSF52206">
    <property type="entry name" value="Hypothetical protein MTH538"/>
    <property type="match status" value="1"/>
</dbReference>
<protein>
    <submittedName>
        <fullName evidence="2">TIR domain-containing protein</fullName>
    </submittedName>
</protein>
<name>A0ABY7MI90_9BRAD</name>
<feature type="domain" description="Thoeris protein ThsB TIR-like" evidence="1">
    <location>
        <begin position="6"/>
        <end position="98"/>
    </location>
</feature>
<dbReference type="RefSeq" id="WP_270163426.1">
    <property type="nucleotide sequence ID" value="NZ_CP089391.1"/>
</dbReference>
<dbReference type="Pfam" id="PF08937">
    <property type="entry name" value="ThsB_TIR"/>
    <property type="match status" value="1"/>
</dbReference>
<organism evidence="2 3">
    <name type="scientific">Bradyrhizobium xenonodulans</name>
    <dbReference type="NCBI Taxonomy" id="2736875"/>
    <lineage>
        <taxon>Bacteria</taxon>
        <taxon>Pseudomonadati</taxon>
        <taxon>Pseudomonadota</taxon>
        <taxon>Alphaproteobacteria</taxon>
        <taxon>Hyphomicrobiales</taxon>
        <taxon>Nitrobacteraceae</taxon>
        <taxon>Bradyrhizobium</taxon>
    </lineage>
</organism>
<evidence type="ECO:0000313" key="2">
    <source>
        <dbReference type="EMBL" id="WBL78143.1"/>
    </source>
</evidence>
<evidence type="ECO:0000259" key="1">
    <source>
        <dbReference type="Pfam" id="PF08937"/>
    </source>
</evidence>
<gene>
    <name evidence="2" type="ORF">I3J27_35245</name>
</gene>
<dbReference type="EMBL" id="CP089391">
    <property type="protein sequence ID" value="WBL78143.1"/>
    <property type="molecule type" value="Genomic_DNA"/>
</dbReference>